<evidence type="ECO:0000256" key="1">
    <source>
        <dbReference type="ARBA" id="ARBA00008106"/>
    </source>
</evidence>
<reference evidence="4" key="1">
    <citation type="journal article" date="2012" name="Science">
        <title>The Paleozoic origin of enzymatic lignin decomposition reconstructed from 31 fungal genomes.</title>
        <authorList>
            <person name="Floudas D."/>
            <person name="Binder M."/>
            <person name="Riley R."/>
            <person name="Barry K."/>
            <person name="Blanchette R.A."/>
            <person name="Henrissat B."/>
            <person name="Martinez A.T."/>
            <person name="Otillar R."/>
            <person name="Spatafora J.W."/>
            <person name="Yadav J.S."/>
            <person name="Aerts A."/>
            <person name="Benoit I."/>
            <person name="Boyd A."/>
            <person name="Carlson A."/>
            <person name="Copeland A."/>
            <person name="Coutinho P.M."/>
            <person name="de Vries R.P."/>
            <person name="Ferreira P."/>
            <person name="Findley K."/>
            <person name="Foster B."/>
            <person name="Gaskell J."/>
            <person name="Glotzer D."/>
            <person name="Gorecki P."/>
            <person name="Heitman J."/>
            <person name="Hesse C."/>
            <person name="Hori C."/>
            <person name="Igarashi K."/>
            <person name="Jurgens J.A."/>
            <person name="Kallen N."/>
            <person name="Kersten P."/>
            <person name="Kohler A."/>
            <person name="Kuees U."/>
            <person name="Kumar T.K.A."/>
            <person name="Kuo A."/>
            <person name="LaButti K."/>
            <person name="Larrondo L.F."/>
            <person name="Lindquist E."/>
            <person name="Ling A."/>
            <person name="Lombard V."/>
            <person name="Lucas S."/>
            <person name="Lundell T."/>
            <person name="Martin R."/>
            <person name="McLaughlin D.J."/>
            <person name="Morgenstern I."/>
            <person name="Morin E."/>
            <person name="Murat C."/>
            <person name="Nagy L.G."/>
            <person name="Nolan M."/>
            <person name="Ohm R.A."/>
            <person name="Patyshakuliyeva A."/>
            <person name="Rokas A."/>
            <person name="Ruiz-Duenas F.J."/>
            <person name="Sabat G."/>
            <person name="Salamov A."/>
            <person name="Samejima M."/>
            <person name="Schmutz J."/>
            <person name="Slot J.C."/>
            <person name="St John F."/>
            <person name="Stenlid J."/>
            <person name="Sun H."/>
            <person name="Sun S."/>
            <person name="Syed K."/>
            <person name="Tsang A."/>
            <person name="Wiebenga A."/>
            <person name="Young D."/>
            <person name="Pisabarro A."/>
            <person name="Eastwood D.C."/>
            <person name="Martin F."/>
            <person name="Cullen D."/>
            <person name="Grigoriev I.V."/>
            <person name="Hibbett D.S."/>
        </authorList>
    </citation>
    <scope>NUCLEOTIDE SEQUENCE [LARGE SCALE GENOMIC DNA]</scope>
    <source>
        <strain evidence="4">RWD-64-598 SS2</strain>
    </source>
</reference>
<dbReference type="EMBL" id="JH711587">
    <property type="protein sequence ID" value="EIW75834.1"/>
    <property type="molecule type" value="Genomic_DNA"/>
</dbReference>
<comment type="similarity">
    <text evidence="1">Belongs to the HAD-like hydrolase superfamily. S-2-haloalkanoic acid dehalogenase family.</text>
</comment>
<dbReference type="RefSeq" id="XP_007773842.1">
    <property type="nucleotide sequence ID" value="XM_007775652.1"/>
</dbReference>
<dbReference type="InterPro" id="IPR006439">
    <property type="entry name" value="HAD-SF_hydro_IA"/>
</dbReference>
<dbReference type="GO" id="GO:0019120">
    <property type="term" value="F:hydrolase activity, acting on acid halide bonds, in C-halide compounds"/>
    <property type="evidence" value="ECO:0007669"/>
    <property type="project" value="InterPro"/>
</dbReference>
<organism evidence="3 4">
    <name type="scientific">Coniophora puteana (strain RWD-64-598)</name>
    <name type="common">Brown rot fungus</name>
    <dbReference type="NCBI Taxonomy" id="741705"/>
    <lineage>
        <taxon>Eukaryota</taxon>
        <taxon>Fungi</taxon>
        <taxon>Dikarya</taxon>
        <taxon>Basidiomycota</taxon>
        <taxon>Agaricomycotina</taxon>
        <taxon>Agaricomycetes</taxon>
        <taxon>Agaricomycetidae</taxon>
        <taxon>Boletales</taxon>
        <taxon>Coniophorineae</taxon>
        <taxon>Coniophoraceae</taxon>
        <taxon>Coniophora</taxon>
    </lineage>
</organism>
<sequence>MADAQDILAGVDALVFDAFGTTVDWYTTLTREIPPRSHGILTEGTQDTHDFVYEWRQGYLTNTAKIAKGEMGMIPTDALHRQLLDVMLASERWRKLADVWGDEERAQLTMLWHSLDGYSDVSHGLRELGKHKLVVTLSNGNARLLMDMAKHADLKWDALFSTEFYGAYKPNVEVYSKTAYHLSLDPNKIAMVAAHIWDLRAAAQAGFKTVYVSRPAEDTPEIKASLKTKKDGGEVDVIVGSFGELAELVEKNAI</sequence>
<dbReference type="NCBIfam" id="TIGR01428">
    <property type="entry name" value="HAD_type_II"/>
    <property type="match status" value="1"/>
</dbReference>
<dbReference type="InterPro" id="IPR051540">
    <property type="entry name" value="S-2-haloacid_dehalogenase"/>
</dbReference>
<dbReference type="SUPFAM" id="SSF56784">
    <property type="entry name" value="HAD-like"/>
    <property type="match status" value="1"/>
</dbReference>
<keyword evidence="4" id="KW-1185">Reference proteome</keyword>
<dbReference type="AlphaFoldDB" id="A0A5M3MAF6"/>
<dbReference type="InterPro" id="IPR036412">
    <property type="entry name" value="HAD-like_sf"/>
</dbReference>
<dbReference type="Gene3D" id="3.40.50.1000">
    <property type="entry name" value="HAD superfamily/HAD-like"/>
    <property type="match status" value="1"/>
</dbReference>
<evidence type="ECO:0000313" key="4">
    <source>
        <dbReference type="Proteomes" id="UP000053558"/>
    </source>
</evidence>
<dbReference type="GO" id="GO:0016791">
    <property type="term" value="F:phosphatase activity"/>
    <property type="evidence" value="ECO:0007669"/>
    <property type="project" value="UniProtKB-ARBA"/>
</dbReference>
<dbReference type="InterPro" id="IPR006328">
    <property type="entry name" value="2-HAD"/>
</dbReference>
<proteinExistence type="inferred from homology"/>
<dbReference type="PRINTS" id="PR00413">
    <property type="entry name" value="HADHALOGNASE"/>
</dbReference>
<accession>A0A5M3MAF6</accession>
<dbReference type="InterPro" id="IPR023198">
    <property type="entry name" value="PGP-like_dom2"/>
</dbReference>
<dbReference type="Gene3D" id="1.10.150.240">
    <property type="entry name" value="Putative phosphatase, domain 2"/>
    <property type="match status" value="1"/>
</dbReference>
<dbReference type="KEGG" id="cput:CONPUDRAFT_85084"/>
<dbReference type="OMA" id="VLAWHRS"/>
<comment type="caution">
    <text evidence="3">The sequence shown here is derived from an EMBL/GenBank/DDBJ whole genome shotgun (WGS) entry which is preliminary data.</text>
</comment>
<dbReference type="Proteomes" id="UP000053558">
    <property type="component" value="Unassembled WGS sequence"/>
</dbReference>
<dbReference type="InterPro" id="IPR023214">
    <property type="entry name" value="HAD_sf"/>
</dbReference>
<evidence type="ECO:0000256" key="2">
    <source>
        <dbReference type="ARBA" id="ARBA00022801"/>
    </source>
</evidence>
<gene>
    <name evidence="3" type="ORF">CONPUDRAFT_85084</name>
</gene>
<dbReference type="PANTHER" id="PTHR43316">
    <property type="entry name" value="HYDROLASE, HALOACID DELAHOGENASE-RELATED"/>
    <property type="match status" value="1"/>
</dbReference>
<protein>
    <submittedName>
        <fullName evidence="3">Haloacid dehalogenase</fullName>
    </submittedName>
</protein>
<evidence type="ECO:0000313" key="3">
    <source>
        <dbReference type="EMBL" id="EIW75834.1"/>
    </source>
</evidence>
<dbReference type="NCBIfam" id="TIGR01493">
    <property type="entry name" value="HAD-SF-IA-v2"/>
    <property type="match status" value="1"/>
</dbReference>
<dbReference type="GeneID" id="19210887"/>
<name>A0A5M3MAF6_CONPW</name>
<dbReference type="Pfam" id="PF00702">
    <property type="entry name" value="Hydrolase"/>
    <property type="match status" value="1"/>
</dbReference>
<keyword evidence="2" id="KW-0378">Hydrolase</keyword>
<dbReference type="OrthoDB" id="2363873at2759"/>
<dbReference type="PANTHER" id="PTHR43316:SF3">
    <property type="entry name" value="HALOACID DEHALOGENASE, TYPE II (AFU_ORTHOLOGUE AFUA_2G07750)-RELATED"/>
    <property type="match status" value="1"/>
</dbReference>